<feature type="active site" description="O-(5'-phospho-DNA)-tyrosine intermediate" evidence="8 9">
    <location>
        <position position="121"/>
    </location>
</feature>
<dbReference type="GO" id="GO:0009330">
    <property type="term" value="C:DNA topoisomerase type II (double strand cut, ATP-hydrolyzing) complex"/>
    <property type="evidence" value="ECO:0007669"/>
    <property type="project" value="TreeGrafter"/>
</dbReference>
<keyword evidence="5 8" id="KW-0472">Membrane</keyword>
<evidence type="ECO:0000256" key="4">
    <source>
        <dbReference type="ARBA" id="ARBA00023125"/>
    </source>
</evidence>
<dbReference type="SUPFAM" id="SSF56719">
    <property type="entry name" value="Type II DNA topoisomerase"/>
    <property type="match status" value="1"/>
</dbReference>
<dbReference type="GO" id="GO:0005524">
    <property type="term" value="F:ATP binding"/>
    <property type="evidence" value="ECO:0007669"/>
    <property type="project" value="InterPro"/>
</dbReference>
<feature type="site" description="Interaction with DNA" evidence="8">
    <location>
        <position position="96"/>
    </location>
</feature>
<comment type="caution">
    <text evidence="12">The sequence shown here is derived from an EMBL/GenBank/DDBJ whole genome shotgun (WGS) entry which is preliminary data.</text>
</comment>
<dbReference type="GO" id="GO:0003677">
    <property type="term" value="F:DNA binding"/>
    <property type="evidence" value="ECO:0007669"/>
    <property type="project" value="UniProtKB-UniRule"/>
</dbReference>
<dbReference type="Gene3D" id="1.10.268.10">
    <property type="entry name" value="Topoisomerase, domain 3"/>
    <property type="match status" value="1"/>
</dbReference>
<evidence type="ECO:0000259" key="11">
    <source>
        <dbReference type="PROSITE" id="PS52040"/>
    </source>
</evidence>
<sequence>MSQANQFIELPLEDVIGDRFGRYSKYIIQDRALPDVRDGLKPVQRRILYAMHMDKNTHDKNFRKAAKTVGTVIGNYHPHGDISVYDAMVRLSQNWKMRYELVEMHGNNGSIDGDPAAAMRYTEARLSKITTELLKDIEKETVDFIPNFDDTTEEPTVFPAKLPNLLINGSTGISAGYATNIPPHNLAEVIDAVVLKMEQPNATVDELMTKIKGPDFPTGGIVQGVDGIKQAFETGKGRVILRGNATIEKGKGNREQIVIDEIPYDVNKATLVRKMDELHAERKVEGIQEVRDETDREGLRIVIELRKDADAEGILNFMYKNTDLQVSYNYNMVAIEDKTPKLLSLPAVLDAYIAHQKDVITRQTTFDLKKAKERAHIVEGLMTAISILDELIHLIRHSENKADAKQKMIARYKFSDEQAEAILALQLYRLTNTDITLLQEEKDTLEKHIAQYEAILASPKKLLNTIKNELKRIKKEYKTERLTKIEAEIEEININIEVTIPNETVVVSVTKEGYVKRTSLRSYAASNKEDLTMKPTDHLLRLMEIDTTDNLLIFTNLGKYICIPVYELQDIRWKDMGIHLSNMTTMEQHEEVVQCIPVREFSNKKFILFFTKQGMVKKSTQDLYESNRYSRSLIALNLRDGDEVVNVFETDGKQDIFIATHLGYGLWFNEADISPIGQRALGVIGIQLKDDDYVVNGQILHESEDPNLIIVTQRGACKRMTLQVFERSSRARRGVMMLRELKSKPHRIQGFFILEKDEKLHFITSDEEKVELIPYGLPISDRQSNGSFVIDTENEGNIQEIVTDTPYEKIFDIEEN</sequence>
<dbReference type="InterPro" id="IPR050220">
    <property type="entry name" value="Type_II_DNA_Topoisomerases"/>
</dbReference>
<dbReference type="GO" id="GO:0006265">
    <property type="term" value="P:DNA topological change"/>
    <property type="evidence" value="ECO:0007669"/>
    <property type="project" value="UniProtKB-UniRule"/>
</dbReference>
<dbReference type="Gene3D" id="3.30.1360.40">
    <property type="match status" value="1"/>
</dbReference>
<dbReference type="GO" id="GO:0019897">
    <property type="term" value="C:extrinsic component of plasma membrane"/>
    <property type="evidence" value="ECO:0007669"/>
    <property type="project" value="UniProtKB-UniRule"/>
</dbReference>
<dbReference type="Pfam" id="PF03989">
    <property type="entry name" value="DNA_gyraseA_C"/>
    <property type="match status" value="5"/>
</dbReference>
<evidence type="ECO:0000256" key="7">
    <source>
        <dbReference type="ARBA" id="ARBA00063644"/>
    </source>
</evidence>
<dbReference type="GO" id="GO:0005694">
    <property type="term" value="C:chromosome"/>
    <property type="evidence" value="ECO:0007669"/>
    <property type="project" value="InterPro"/>
</dbReference>
<feature type="site" description="Interaction with DNA" evidence="8">
    <location>
        <position position="77"/>
    </location>
</feature>
<evidence type="ECO:0000256" key="6">
    <source>
        <dbReference type="ARBA" id="ARBA00023235"/>
    </source>
</evidence>
<dbReference type="PROSITE" id="PS52040">
    <property type="entry name" value="TOPO_IIA"/>
    <property type="match status" value="1"/>
</dbReference>
<dbReference type="Gene3D" id="3.90.199.10">
    <property type="entry name" value="Topoisomerase II, domain 5"/>
    <property type="match status" value="1"/>
</dbReference>
<reference evidence="12" key="2">
    <citation type="submission" date="2021-04" db="EMBL/GenBank/DDBJ databases">
        <authorList>
            <person name="Gilroy R."/>
        </authorList>
    </citation>
    <scope>NUCLEOTIDE SEQUENCE</scope>
    <source>
        <strain evidence="12">CHK169-2315</strain>
    </source>
</reference>
<evidence type="ECO:0000256" key="8">
    <source>
        <dbReference type="HAMAP-Rule" id="MF_00937"/>
    </source>
</evidence>
<evidence type="ECO:0000256" key="2">
    <source>
        <dbReference type="ARBA" id="ARBA00022475"/>
    </source>
</evidence>
<dbReference type="FunFam" id="2.120.10.90:FF:000005">
    <property type="entry name" value="DNA topoisomerase 4 subunit A"/>
    <property type="match status" value="1"/>
</dbReference>
<dbReference type="InterPro" id="IPR013757">
    <property type="entry name" value="Topo_IIA_A_a_sf"/>
</dbReference>
<dbReference type="InterPro" id="IPR013760">
    <property type="entry name" value="Topo_IIA-like_dom_sf"/>
</dbReference>
<comment type="similarity">
    <text evidence="8">Belongs to the type II topoisomerase GyrA/ParC subunit family. ParC type 2 subfamily.</text>
</comment>
<dbReference type="Proteomes" id="UP000823937">
    <property type="component" value="Unassembled WGS sequence"/>
</dbReference>
<dbReference type="GO" id="GO:0007059">
    <property type="term" value="P:chromosome segregation"/>
    <property type="evidence" value="ECO:0007669"/>
    <property type="project" value="UniProtKB-UniRule"/>
</dbReference>
<evidence type="ECO:0000256" key="9">
    <source>
        <dbReference type="PROSITE-ProRule" id="PRU01384"/>
    </source>
</evidence>
<comment type="function">
    <text evidence="8">Topoisomerase IV is essential for chromosome segregation. It relaxes supercoiled DNA. Performs the decatenation events required during the replication of a circular DNA molecule.</text>
</comment>
<feature type="coiled-coil region" evidence="10">
    <location>
        <begin position="435"/>
        <end position="483"/>
    </location>
</feature>
<evidence type="ECO:0000313" key="13">
    <source>
        <dbReference type="Proteomes" id="UP000823937"/>
    </source>
</evidence>
<dbReference type="HAMAP" id="MF_00937">
    <property type="entry name" value="ParC_type2"/>
    <property type="match status" value="1"/>
</dbReference>
<protein>
    <recommendedName>
        <fullName evidence="8">DNA topoisomerase 4 subunit A</fullName>
        <ecNumber evidence="8">5.6.2.2</ecNumber>
    </recommendedName>
    <alternativeName>
        <fullName evidence="8">Topoisomerase IV subunit A</fullName>
    </alternativeName>
</protein>
<keyword evidence="2 8" id="KW-1003">Cell membrane</keyword>
<dbReference type="PANTHER" id="PTHR43493">
    <property type="entry name" value="DNA GYRASE/TOPOISOMERASE SUBUNIT A"/>
    <property type="match status" value="1"/>
</dbReference>
<dbReference type="AlphaFoldDB" id="A0A9D1TKC5"/>
<dbReference type="GO" id="GO:0005737">
    <property type="term" value="C:cytoplasm"/>
    <property type="evidence" value="ECO:0007669"/>
    <property type="project" value="TreeGrafter"/>
</dbReference>
<organism evidence="12 13">
    <name type="scientific">Candidatus Pseudogracilibacillus intestinigallinarum</name>
    <dbReference type="NCBI Taxonomy" id="2838742"/>
    <lineage>
        <taxon>Bacteria</taxon>
        <taxon>Bacillati</taxon>
        <taxon>Bacillota</taxon>
        <taxon>Bacilli</taxon>
        <taxon>Bacillales</taxon>
        <taxon>Bacillaceae</taxon>
        <taxon>Pseudogracilibacillus</taxon>
    </lineage>
</organism>
<dbReference type="NCBIfam" id="TIGR01063">
    <property type="entry name" value="gyrA"/>
    <property type="match status" value="1"/>
</dbReference>
<dbReference type="EMBL" id="DXHX01000123">
    <property type="protein sequence ID" value="HIV75100.1"/>
    <property type="molecule type" value="Genomic_DNA"/>
</dbReference>
<comment type="subcellular location">
    <subcellularLocation>
        <location evidence="8">Cell membrane</location>
        <topology evidence="8">Peripheral membrane protein</topology>
    </subcellularLocation>
</comment>
<evidence type="ECO:0000256" key="10">
    <source>
        <dbReference type="SAM" id="Coils"/>
    </source>
</evidence>
<feature type="site" description="Interaction with DNA" evidence="8">
    <location>
        <position position="41"/>
    </location>
</feature>
<evidence type="ECO:0000313" key="12">
    <source>
        <dbReference type="EMBL" id="HIV75100.1"/>
    </source>
</evidence>
<dbReference type="GO" id="GO:0034335">
    <property type="term" value="F:DNA negative supercoiling activity"/>
    <property type="evidence" value="ECO:0007669"/>
    <property type="project" value="UniProtKB-ARBA"/>
</dbReference>
<dbReference type="InterPro" id="IPR002205">
    <property type="entry name" value="Topo_IIA_dom_A"/>
</dbReference>
<dbReference type="InterPro" id="IPR006691">
    <property type="entry name" value="GyrA/parC_rep"/>
</dbReference>
<dbReference type="Pfam" id="PF00521">
    <property type="entry name" value="DNA_topoisoIV"/>
    <property type="match status" value="1"/>
</dbReference>
<feature type="site" description="Interaction with DNA" evidence="8">
    <location>
        <position position="79"/>
    </location>
</feature>
<dbReference type="SMART" id="SM00434">
    <property type="entry name" value="TOP4c"/>
    <property type="match status" value="1"/>
</dbReference>
<keyword evidence="4 8" id="KW-0238">DNA-binding</keyword>
<dbReference type="InterPro" id="IPR005741">
    <property type="entry name" value="TopoIV_A_Gpos"/>
</dbReference>
<dbReference type="FunFam" id="3.90.199.10:FF:000001">
    <property type="entry name" value="DNA gyrase subunit A"/>
    <property type="match status" value="1"/>
</dbReference>
<dbReference type="NCBIfam" id="TIGR01061">
    <property type="entry name" value="parC_Gpos"/>
    <property type="match status" value="1"/>
</dbReference>
<gene>
    <name evidence="8 12" type="primary">parC</name>
    <name evidence="12" type="ORF">H9895_08500</name>
</gene>
<dbReference type="NCBIfam" id="NF004044">
    <property type="entry name" value="PRK05561.1"/>
    <property type="match status" value="1"/>
</dbReference>
<dbReference type="PANTHER" id="PTHR43493:SF9">
    <property type="entry name" value="DNA TOPOISOMERASE 4 SUBUNIT A"/>
    <property type="match status" value="1"/>
</dbReference>
<evidence type="ECO:0000256" key="3">
    <source>
        <dbReference type="ARBA" id="ARBA00023029"/>
    </source>
</evidence>
<proteinExistence type="inferred from homology"/>
<keyword evidence="10" id="KW-0175">Coiled coil</keyword>
<reference evidence="12" key="1">
    <citation type="journal article" date="2021" name="PeerJ">
        <title>Extensive microbial diversity within the chicken gut microbiome revealed by metagenomics and culture.</title>
        <authorList>
            <person name="Gilroy R."/>
            <person name="Ravi A."/>
            <person name="Getino M."/>
            <person name="Pursley I."/>
            <person name="Horton D.L."/>
            <person name="Alikhan N.F."/>
            <person name="Baker D."/>
            <person name="Gharbi K."/>
            <person name="Hall N."/>
            <person name="Watson M."/>
            <person name="Adriaenssens E.M."/>
            <person name="Foster-Nyarko E."/>
            <person name="Jarju S."/>
            <person name="Secka A."/>
            <person name="Antonio M."/>
            <person name="Oren A."/>
            <person name="Chaudhuri R.R."/>
            <person name="La Ragione R."/>
            <person name="Hildebrand F."/>
            <person name="Pallen M.J."/>
        </authorList>
    </citation>
    <scope>NUCLEOTIDE SEQUENCE</scope>
    <source>
        <strain evidence="12">CHK169-2315</strain>
    </source>
</reference>
<dbReference type="FunFam" id="1.10.268.10:FF:000001">
    <property type="entry name" value="DNA gyrase subunit A"/>
    <property type="match status" value="1"/>
</dbReference>
<accession>A0A9D1TKC5</accession>
<dbReference type="InterPro" id="IPR013758">
    <property type="entry name" value="Topo_IIA_A/C_ab"/>
</dbReference>
<comment type="subunit">
    <text evidence="7 8">Heterotetramer composed of ParC and ParE.</text>
</comment>
<dbReference type="InterPro" id="IPR035516">
    <property type="entry name" value="Gyrase/topoIV_suA_C"/>
</dbReference>
<feature type="domain" description="Topo IIA-type catalytic" evidence="11">
    <location>
        <begin position="33"/>
        <end position="499"/>
    </location>
</feature>
<feature type="site" description="Interaction with DNA" evidence="8">
    <location>
        <position position="90"/>
    </location>
</feature>
<dbReference type="Gene3D" id="2.120.10.90">
    <property type="entry name" value="DNA gyrase/topoisomerase IV, subunit A, C-terminal"/>
    <property type="match status" value="1"/>
</dbReference>
<feature type="site" description="Transition state stabilizer" evidence="8">
    <location>
        <position position="120"/>
    </location>
</feature>
<evidence type="ECO:0000256" key="1">
    <source>
        <dbReference type="ARBA" id="ARBA00000185"/>
    </source>
</evidence>
<dbReference type="SUPFAM" id="SSF101904">
    <property type="entry name" value="GyrA/ParC C-terminal domain-like"/>
    <property type="match status" value="1"/>
</dbReference>
<dbReference type="CDD" id="cd00187">
    <property type="entry name" value="TOP4c"/>
    <property type="match status" value="1"/>
</dbReference>
<name>A0A9D1TKC5_9BACI</name>
<comment type="catalytic activity">
    <reaction evidence="1 8 9">
        <text>ATP-dependent breakage, passage and rejoining of double-stranded DNA.</text>
        <dbReference type="EC" id="5.6.2.2"/>
    </reaction>
</comment>
<dbReference type="FunFam" id="3.30.1360.40:FF:000002">
    <property type="entry name" value="DNA gyrase subunit A"/>
    <property type="match status" value="1"/>
</dbReference>
<evidence type="ECO:0000256" key="5">
    <source>
        <dbReference type="ARBA" id="ARBA00023136"/>
    </source>
</evidence>
<dbReference type="EC" id="5.6.2.2" evidence="8"/>
<keyword evidence="3 8" id="KW-0799">Topoisomerase</keyword>
<keyword evidence="6 8" id="KW-0413">Isomerase</keyword>